<feature type="non-terminal residue" evidence="1">
    <location>
        <position position="1"/>
    </location>
</feature>
<accession>A0AAV2QPK3</accession>
<reference evidence="1 2" key="1">
    <citation type="submission" date="2024-05" db="EMBL/GenBank/DDBJ databases">
        <authorList>
            <person name="Wallberg A."/>
        </authorList>
    </citation>
    <scope>NUCLEOTIDE SEQUENCE [LARGE SCALE GENOMIC DNA]</scope>
</reference>
<feature type="non-terminal residue" evidence="1">
    <location>
        <position position="234"/>
    </location>
</feature>
<evidence type="ECO:0000313" key="1">
    <source>
        <dbReference type="EMBL" id="CAL4095139.1"/>
    </source>
</evidence>
<proteinExistence type="predicted"/>
<dbReference type="EMBL" id="CAXKWB010009551">
    <property type="protein sequence ID" value="CAL4095139.1"/>
    <property type="molecule type" value="Genomic_DNA"/>
</dbReference>
<name>A0AAV2QPK3_MEGNR</name>
<comment type="caution">
    <text evidence="1">The sequence shown here is derived from an EMBL/GenBank/DDBJ whole genome shotgun (WGS) entry which is preliminary data.</text>
</comment>
<sequence length="234" mass="26081">DTDTYDLETDGETGPFNIDFQFKADLTELGVGTHQVLANLSNEVSTAQWNVTVIMLEAIVGIDWDAGFELVEDAPLIPPGGKDENILPANLTVKFMPSVEKGAVSVSYWGLYSEDVLIANTTTADEDLKFTFTEEGLFNITIKAYSEAEGWVEEKNFTYEVLNKVQGMEVTDFNIITPTNKTKHFSASFETLHPLTCLFVNWNDDTLECYGEEALCENKFPKADYIENSSPLTN</sequence>
<protein>
    <recommendedName>
        <fullName evidence="3">PKD domain-containing protein</fullName>
    </recommendedName>
</protein>
<evidence type="ECO:0008006" key="3">
    <source>
        <dbReference type="Google" id="ProtNLM"/>
    </source>
</evidence>
<organism evidence="1 2">
    <name type="scientific">Meganyctiphanes norvegica</name>
    <name type="common">Northern krill</name>
    <name type="synonym">Thysanopoda norvegica</name>
    <dbReference type="NCBI Taxonomy" id="48144"/>
    <lineage>
        <taxon>Eukaryota</taxon>
        <taxon>Metazoa</taxon>
        <taxon>Ecdysozoa</taxon>
        <taxon>Arthropoda</taxon>
        <taxon>Crustacea</taxon>
        <taxon>Multicrustacea</taxon>
        <taxon>Malacostraca</taxon>
        <taxon>Eumalacostraca</taxon>
        <taxon>Eucarida</taxon>
        <taxon>Euphausiacea</taxon>
        <taxon>Euphausiidae</taxon>
        <taxon>Meganyctiphanes</taxon>
    </lineage>
</organism>
<dbReference type="Proteomes" id="UP001497623">
    <property type="component" value="Unassembled WGS sequence"/>
</dbReference>
<evidence type="ECO:0000313" key="2">
    <source>
        <dbReference type="Proteomes" id="UP001497623"/>
    </source>
</evidence>
<dbReference type="AlphaFoldDB" id="A0AAV2QPK3"/>
<gene>
    <name evidence="1" type="ORF">MNOR_LOCUS15332</name>
</gene>
<keyword evidence="2" id="KW-1185">Reference proteome</keyword>